<keyword evidence="4 6" id="KW-0342">GTP-binding</keyword>
<evidence type="ECO:0000313" key="8">
    <source>
        <dbReference type="Ensembl" id="ENSMLUP00000013787.2"/>
    </source>
</evidence>
<evidence type="ECO:0000256" key="5">
    <source>
        <dbReference type="ARBA" id="ARBA00023224"/>
    </source>
</evidence>
<dbReference type="PANTHER" id="PTHR10218:SF130">
    <property type="entry name" value="GUANINE NUCLEOTIDE-BINDING PROTEIN SUBUNIT ALPHA-12"/>
    <property type="match status" value="1"/>
</dbReference>
<dbReference type="SUPFAM" id="SSF52540">
    <property type="entry name" value="P-loop containing nucleoside triphosphate hydrolases"/>
    <property type="match status" value="1"/>
</dbReference>
<dbReference type="HOGENOM" id="CLU_014184_3_1_1"/>
<evidence type="ECO:0000256" key="2">
    <source>
        <dbReference type="ARBA" id="ARBA00022741"/>
    </source>
</evidence>
<keyword evidence="2 6" id="KW-0547">Nucleotide-binding</keyword>
<dbReference type="InterPro" id="IPR011025">
    <property type="entry name" value="GproteinA_insert"/>
</dbReference>
<evidence type="ECO:0000256" key="1">
    <source>
        <dbReference type="ARBA" id="ARBA00022723"/>
    </source>
</evidence>
<dbReference type="Gene3D" id="3.40.50.300">
    <property type="entry name" value="P-loop containing nucleotide triphosphate hydrolases"/>
    <property type="match status" value="1"/>
</dbReference>
<keyword evidence="9" id="KW-1185">Reference proteome</keyword>
<dbReference type="SUPFAM" id="SSF47895">
    <property type="entry name" value="Transducin (alpha subunit), insertion domain"/>
    <property type="match status" value="1"/>
</dbReference>
<evidence type="ECO:0000313" key="9">
    <source>
        <dbReference type="Proteomes" id="UP000001074"/>
    </source>
</evidence>
<feature type="binding site" evidence="7">
    <location>
        <position position="107"/>
    </location>
    <ligand>
        <name>Mg(2+)</name>
        <dbReference type="ChEBI" id="CHEBI:18420"/>
    </ligand>
</feature>
<dbReference type="GO" id="GO:0007188">
    <property type="term" value="P:adenylate cyclase-modulating G protein-coupled receptor signaling pathway"/>
    <property type="evidence" value="ECO:0007669"/>
    <property type="project" value="TreeGrafter"/>
</dbReference>
<evidence type="ECO:0000256" key="3">
    <source>
        <dbReference type="ARBA" id="ARBA00022842"/>
    </source>
</evidence>
<dbReference type="GO" id="GO:0046872">
    <property type="term" value="F:metal ion binding"/>
    <property type="evidence" value="ECO:0007669"/>
    <property type="project" value="UniProtKB-KW"/>
</dbReference>
<dbReference type="GO" id="GO:0003924">
    <property type="term" value="F:GTPase activity"/>
    <property type="evidence" value="ECO:0007669"/>
    <property type="project" value="InterPro"/>
</dbReference>
<feature type="binding site" evidence="6">
    <location>
        <begin position="126"/>
        <end position="130"/>
    </location>
    <ligand>
        <name>GTP</name>
        <dbReference type="ChEBI" id="CHEBI:37565"/>
    </ligand>
</feature>
<dbReference type="Proteomes" id="UP000001074">
    <property type="component" value="Unassembled WGS sequence"/>
</dbReference>
<keyword evidence="1 7" id="KW-0479">Metal-binding</keyword>
<proteinExistence type="predicted"/>
<reference evidence="8" key="3">
    <citation type="submission" date="2025-09" db="UniProtKB">
        <authorList>
            <consortium name="Ensembl"/>
        </authorList>
    </citation>
    <scope>IDENTIFICATION</scope>
</reference>
<dbReference type="AlphaFoldDB" id="G1PRL6"/>
<reference evidence="8 9" key="1">
    <citation type="journal article" date="2011" name="Nature">
        <title>A high-resolution map of human evolutionary constraint using 29 mammals.</title>
        <authorList>
            <person name="Lindblad-Toh K."/>
            <person name="Garber M."/>
            <person name="Zuk O."/>
            <person name="Lin M.F."/>
            <person name="Parker B.J."/>
            <person name="Washietl S."/>
            <person name="Kheradpour P."/>
            <person name="Ernst J."/>
            <person name="Jordan G."/>
            <person name="Mauceli E."/>
            <person name="Ward L.D."/>
            <person name="Lowe C.B."/>
            <person name="Holloway A.K."/>
            <person name="Clamp M."/>
            <person name="Gnerre S."/>
            <person name="Alfoldi J."/>
            <person name="Beal K."/>
            <person name="Chang J."/>
            <person name="Clawson H."/>
            <person name="Cuff J."/>
            <person name="Di Palma F."/>
            <person name="Fitzgerald S."/>
            <person name="Flicek P."/>
            <person name="Guttman M."/>
            <person name="Hubisz M.J."/>
            <person name="Jaffe D.B."/>
            <person name="Jungreis I."/>
            <person name="Kent W.J."/>
            <person name="Kostka D."/>
            <person name="Lara M."/>
            <person name="Martins A.L."/>
            <person name="Massingham T."/>
            <person name="Moltke I."/>
            <person name="Raney B.J."/>
            <person name="Rasmussen M.D."/>
            <person name="Robinson J."/>
            <person name="Stark A."/>
            <person name="Vilella A.J."/>
            <person name="Wen J."/>
            <person name="Xie X."/>
            <person name="Zody M.C."/>
            <person name="Baldwin J."/>
            <person name="Bloom T."/>
            <person name="Chin C.W."/>
            <person name="Heiman D."/>
            <person name="Nicol R."/>
            <person name="Nusbaum C."/>
            <person name="Young S."/>
            <person name="Wilkinson J."/>
            <person name="Worley K.C."/>
            <person name="Kovar C.L."/>
            <person name="Muzny D.M."/>
            <person name="Gibbs R.A."/>
            <person name="Cree A."/>
            <person name="Dihn H.H."/>
            <person name="Fowler G."/>
            <person name="Jhangiani S."/>
            <person name="Joshi V."/>
            <person name="Lee S."/>
            <person name="Lewis L.R."/>
            <person name="Nazareth L.V."/>
            <person name="Okwuonu G."/>
            <person name="Santibanez J."/>
            <person name="Warren W.C."/>
            <person name="Mardis E.R."/>
            <person name="Weinstock G.M."/>
            <person name="Wilson R.K."/>
            <person name="Delehaunty K."/>
            <person name="Dooling D."/>
            <person name="Fronik C."/>
            <person name="Fulton L."/>
            <person name="Fulton B."/>
            <person name="Graves T."/>
            <person name="Minx P."/>
            <person name="Sodergren E."/>
            <person name="Birney E."/>
            <person name="Margulies E.H."/>
            <person name="Herrero J."/>
            <person name="Green E.D."/>
            <person name="Haussler D."/>
            <person name="Siepel A."/>
            <person name="Goldman N."/>
            <person name="Pollard K.S."/>
            <person name="Pedersen J.S."/>
            <person name="Lander E.S."/>
            <person name="Kellis M."/>
        </authorList>
    </citation>
    <scope>NUCLEOTIDE SEQUENCE [LARGE SCALE GENOMIC DNA]</scope>
</reference>
<dbReference type="GO" id="GO:0005834">
    <property type="term" value="C:heterotrimeric G-protein complex"/>
    <property type="evidence" value="ECO:0007669"/>
    <property type="project" value="TreeGrafter"/>
</dbReference>
<dbReference type="GO" id="GO:0005525">
    <property type="term" value="F:GTP binding"/>
    <property type="evidence" value="ECO:0007669"/>
    <property type="project" value="UniProtKB-KW"/>
</dbReference>
<dbReference type="InterPro" id="IPR001019">
    <property type="entry name" value="Gprotein_alpha_su"/>
</dbReference>
<evidence type="ECO:0000256" key="4">
    <source>
        <dbReference type="ARBA" id="ARBA00023134"/>
    </source>
</evidence>
<evidence type="ECO:0000256" key="6">
    <source>
        <dbReference type="PIRSR" id="PIRSR601019-1"/>
    </source>
</evidence>
<dbReference type="Pfam" id="PF00503">
    <property type="entry name" value="G-alpha"/>
    <property type="match status" value="1"/>
</dbReference>
<dbReference type="GeneTree" id="ENSGT00940000157636"/>
<reference evidence="8" key="2">
    <citation type="submission" date="2025-08" db="UniProtKB">
        <authorList>
            <consortium name="Ensembl"/>
        </authorList>
    </citation>
    <scope>IDENTIFICATION</scope>
</reference>
<organism evidence="8 9">
    <name type="scientific">Myotis lucifugus</name>
    <name type="common">Little brown bat</name>
    <dbReference type="NCBI Taxonomy" id="59463"/>
    <lineage>
        <taxon>Eukaryota</taxon>
        <taxon>Metazoa</taxon>
        <taxon>Chordata</taxon>
        <taxon>Craniata</taxon>
        <taxon>Vertebrata</taxon>
        <taxon>Euteleostomi</taxon>
        <taxon>Mammalia</taxon>
        <taxon>Eutheria</taxon>
        <taxon>Laurasiatheria</taxon>
        <taxon>Chiroptera</taxon>
        <taxon>Yangochiroptera</taxon>
        <taxon>Vespertilionidae</taxon>
        <taxon>Myotis</taxon>
    </lineage>
</organism>
<sequence length="263" mass="29984">TIFEPIKGSKVLVDAGGHSMAAFENKTLGMFLMAFENKAGLSIEAAAFRLYVSTLSTLGGTWTSGRPSVAGGLCESVKYFLDNLDQICQLNYFPSKQEDILLVRKATKGIVEHDFVIKKIPFEMVDVDSQRSQHQKWFQCFDGITSILFMVSLSECNQGLMEDWPTNWLVEFESIFETIINNKLFFNSIIAFLNKTDLLVEKMRSDPHQLEDLERYLVQCFCRWQEPQNARCSTTAIDGESLFMFHAVTNTILKEILKDIMLQ</sequence>
<keyword evidence="5" id="KW-0807">Transducer</keyword>
<dbReference type="PANTHER" id="PTHR10218">
    <property type="entry name" value="GTP-BINDING PROTEIN ALPHA SUBUNIT"/>
    <property type="match status" value="1"/>
</dbReference>
<name>G1PRL6_MYOLU</name>
<dbReference type="FunFam" id="3.40.50.300:FF:000692">
    <property type="entry name" value="Guanine nucleotide-binding protein subunit alpha"/>
    <property type="match status" value="1"/>
</dbReference>
<evidence type="ECO:0000256" key="7">
    <source>
        <dbReference type="PIRSR" id="PIRSR601019-2"/>
    </source>
</evidence>
<dbReference type="PRINTS" id="PR00318">
    <property type="entry name" value="GPROTEINA"/>
</dbReference>
<dbReference type="GO" id="GO:0031683">
    <property type="term" value="F:G-protein beta/gamma-subunit complex binding"/>
    <property type="evidence" value="ECO:0007669"/>
    <property type="project" value="InterPro"/>
</dbReference>
<dbReference type="eggNOG" id="KOG0082">
    <property type="taxonomic scope" value="Eukaryota"/>
</dbReference>
<protein>
    <submittedName>
        <fullName evidence="8">Uncharacterized protein</fullName>
    </submittedName>
</protein>
<dbReference type="Ensembl" id="ENSMLUT00000015135.2">
    <property type="protein sequence ID" value="ENSMLUP00000013787.2"/>
    <property type="gene ID" value="ENSMLUG00000015125.2"/>
</dbReference>
<dbReference type="GO" id="GO:0031752">
    <property type="term" value="F:D5 dopamine receptor binding"/>
    <property type="evidence" value="ECO:0007669"/>
    <property type="project" value="TreeGrafter"/>
</dbReference>
<dbReference type="GO" id="GO:0007266">
    <property type="term" value="P:Rho protein signal transduction"/>
    <property type="evidence" value="ECO:0007669"/>
    <property type="project" value="TreeGrafter"/>
</dbReference>
<feature type="binding site" evidence="6">
    <location>
        <begin position="101"/>
        <end position="107"/>
    </location>
    <ligand>
        <name>GTP</name>
        <dbReference type="ChEBI" id="CHEBI:37565"/>
    </ligand>
</feature>
<dbReference type="InterPro" id="IPR027417">
    <property type="entry name" value="P-loop_NTPase"/>
</dbReference>
<dbReference type="GO" id="GO:0031526">
    <property type="term" value="C:brush border membrane"/>
    <property type="evidence" value="ECO:0007669"/>
    <property type="project" value="TreeGrafter"/>
</dbReference>
<feature type="binding site" evidence="6">
    <location>
        <begin position="194"/>
        <end position="197"/>
    </location>
    <ligand>
        <name>GTP</name>
        <dbReference type="ChEBI" id="CHEBI:37565"/>
    </ligand>
</feature>
<dbReference type="InParanoid" id="G1PRL6"/>
<accession>G1PRL6</accession>
<dbReference type="STRING" id="59463.ENSMLUP00000013787"/>
<dbReference type="GO" id="GO:0005737">
    <property type="term" value="C:cytoplasm"/>
    <property type="evidence" value="ECO:0007669"/>
    <property type="project" value="TreeGrafter"/>
</dbReference>
<dbReference type="PROSITE" id="PS51882">
    <property type="entry name" value="G_ALPHA"/>
    <property type="match status" value="1"/>
</dbReference>
<dbReference type="SMART" id="SM00275">
    <property type="entry name" value="G_alpha"/>
    <property type="match status" value="1"/>
</dbReference>
<dbReference type="EMBL" id="AAPE02043248">
    <property type="status" value="NOT_ANNOTATED_CDS"/>
    <property type="molecule type" value="Genomic_DNA"/>
</dbReference>
<keyword evidence="3 7" id="KW-0460">Magnesium</keyword>